<dbReference type="EMBL" id="FMWP01000096">
    <property type="protein sequence ID" value="SCZ99618.1"/>
    <property type="molecule type" value="Genomic_DNA"/>
</dbReference>
<evidence type="ECO:0000256" key="9">
    <source>
        <dbReference type="RuleBase" id="RU366037"/>
    </source>
</evidence>
<dbReference type="Gene3D" id="1.25.10.10">
    <property type="entry name" value="Leucine-rich Repeat Variant"/>
    <property type="match status" value="1"/>
</dbReference>
<keyword evidence="14" id="KW-1185">Reference proteome</keyword>
<evidence type="ECO:0000256" key="4">
    <source>
        <dbReference type="ARBA" id="ARBA00022448"/>
    </source>
</evidence>
<sequence length="1182" mass="130035">MDLSSLSAQIASACQCALSPSSAPAQRQEAYTFLQHVREAHGETWQACLALFLDRHDGAGGQTGYKWDGDARMFGVQVVGESLPHLSAEALAFVQQSLVDYFQQEYITYGKAENGVAYLKNASVHLITVLFVHTYPQQFSSFFSTFLNLLRLYSPSHQPAPTTPPPLNPLTADLLLRLLHDVSDEISDAQLRLNKLPHRLAKDTELRDAVREHDAPAIASSIWEIISESLDGISTPSSSSTTLDDLVGLKGKRAREILEMAMKVVGDYVSWIDINLMVTPSTIALLLRALNLPSTSEALSIRTAAADALLETISKGMPPGDKLALLSVLDIASVLGRLVEERDASISQLANGKTATGAPSDDEMDAFAEKFAKLLNGVGCELCKICEDVSRKGSSFERVYSRVSSYCNILIQNNASNEAKSAASVSTSSIFPLLLRLLTDQNDQVAMAIMPFTHTLLSRYKKDKKRSQNVPLDAERSAFLTALLKAAIVKMQYKPDDEWTLSKEGEEEDDELAFLDLRKNLRQIGDAIAILDPQLYSEVVQSTIVSTIEAFEQGATLPWQRLELSLYLLYGFGQAILVTGPLAFSVVPQSELDRAKKEAEYRVDYTAFPLSTLGELLLRACRGNVVEFPHPSVALQFFEITVRYSDFFRLCPEFIGRILPSFLDEHGLHQMDETIQARMFYLFSRFIHQAKHIVQTRVSGQVIQEILSRMQDLLTINAELDSSDASVEGLVKAASTTTFFDAQLYLLESIGTLIWILNQMPDEQVTLLRAVLTPLLSELQANVRPTASSAADYASVLKAHHLIMATGNVAKGFPDATNLKVTPTATPSGSSPGSSGPSANISAAMARSTSGVWVEVFKEATESMLAAAKSMSSFVVIRDAVRFSFNRIVATTGPAVLHLIPTLIDVLLGEITFPELAELLSFVGLLVAKYKNSILEVLDTLLLPVFNRVFHFLKQPITGTDDEIQHATLRRAYFNFILSVTSSNLQQVFYSEKNQSSLSSILSSVTHYIALDNAQISDQRFGFIVLNKLLSLWVVSPPVPATNASSGQPNTAVLVMEESPVPGFETFLYSSAIPICFQVPLRPNFDLLDAQSFQMMGEIASLLKGLYLKRGDEFTQFMMGEYLPTTSGWWPQGAAEEILNEITNATDGKALKKPLCEWVRKMRRALAQARQEVAANNNNAEA</sequence>
<dbReference type="OrthoDB" id="26399at2759"/>
<comment type="subcellular location">
    <subcellularLocation>
        <location evidence="1 9">Cytoplasm</location>
    </subcellularLocation>
    <subcellularLocation>
        <location evidence="9">Nucleus</location>
    </subcellularLocation>
    <text evidence="9">Shuttles between the nucleus and the cytoplasm.</text>
</comment>
<feature type="domain" description="Exportin-T C-terminal" evidence="12">
    <location>
        <begin position="418"/>
        <end position="1161"/>
    </location>
</feature>
<dbReference type="Pfam" id="PF08389">
    <property type="entry name" value="Xpo1"/>
    <property type="match status" value="1"/>
</dbReference>
<organism evidence="13 14">
    <name type="scientific">Microbotryum saponariae</name>
    <dbReference type="NCBI Taxonomy" id="289078"/>
    <lineage>
        <taxon>Eukaryota</taxon>
        <taxon>Fungi</taxon>
        <taxon>Dikarya</taxon>
        <taxon>Basidiomycota</taxon>
        <taxon>Pucciniomycotina</taxon>
        <taxon>Microbotryomycetes</taxon>
        <taxon>Microbotryales</taxon>
        <taxon>Microbotryaceae</taxon>
        <taxon>Microbotryum</taxon>
    </lineage>
</organism>
<feature type="domain" description="Exportin-1/Importin-beta-like" evidence="11">
    <location>
        <begin position="118"/>
        <end position="305"/>
    </location>
</feature>
<dbReference type="STRING" id="289078.A0A2X0L559"/>
<dbReference type="GO" id="GO:0005643">
    <property type="term" value="C:nuclear pore"/>
    <property type="evidence" value="ECO:0007669"/>
    <property type="project" value="TreeGrafter"/>
</dbReference>
<comment type="function">
    <text evidence="9">tRNA nucleus export receptor which facilitates tRNA translocation across the nuclear pore complex.</text>
</comment>
<evidence type="ECO:0000259" key="12">
    <source>
        <dbReference type="Pfam" id="PF19282"/>
    </source>
</evidence>
<dbReference type="InterPro" id="IPR040017">
    <property type="entry name" value="XPOT"/>
</dbReference>
<keyword evidence="8 9" id="KW-0539">Nucleus</keyword>
<dbReference type="InterPro" id="IPR011989">
    <property type="entry name" value="ARM-like"/>
</dbReference>
<dbReference type="GO" id="GO:0000049">
    <property type="term" value="F:tRNA binding"/>
    <property type="evidence" value="ECO:0007669"/>
    <property type="project" value="UniProtKB-UniRule"/>
</dbReference>
<dbReference type="GO" id="GO:0071528">
    <property type="term" value="P:tRNA re-export from nucleus"/>
    <property type="evidence" value="ECO:0007669"/>
    <property type="project" value="UniProtKB-UniRule"/>
</dbReference>
<proteinExistence type="inferred from homology"/>
<evidence type="ECO:0000256" key="5">
    <source>
        <dbReference type="ARBA" id="ARBA00022490"/>
    </source>
</evidence>
<dbReference type="Pfam" id="PF19282">
    <property type="entry name" value="Exportin-T"/>
    <property type="match status" value="1"/>
</dbReference>
<dbReference type="GO" id="GO:0031267">
    <property type="term" value="F:small GTPase binding"/>
    <property type="evidence" value="ECO:0007669"/>
    <property type="project" value="InterPro"/>
</dbReference>
<dbReference type="AlphaFoldDB" id="A0A2X0L559"/>
<evidence type="ECO:0000256" key="7">
    <source>
        <dbReference type="ARBA" id="ARBA00022884"/>
    </source>
</evidence>
<evidence type="ECO:0000313" key="14">
    <source>
        <dbReference type="Proteomes" id="UP000249723"/>
    </source>
</evidence>
<dbReference type="GO" id="GO:0016363">
    <property type="term" value="C:nuclear matrix"/>
    <property type="evidence" value="ECO:0007669"/>
    <property type="project" value="TreeGrafter"/>
</dbReference>
<protein>
    <recommendedName>
        <fullName evidence="3 9">Exportin-T</fullName>
    </recommendedName>
    <alternativeName>
        <fullName evidence="9">Exportin(tRNA)</fullName>
    </alternativeName>
    <alternativeName>
        <fullName evidence="9">tRNA exportin</fullName>
    </alternativeName>
</protein>
<keyword evidence="4 9" id="KW-0813">Transport</keyword>
<dbReference type="InterPro" id="IPR013598">
    <property type="entry name" value="Exportin-1/Importin-b-like"/>
</dbReference>
<evidence type="ECO:0000256" key="1">
    <source>
        <dbReference type="ARBA" id="ARBA00004496"/>
    </source>
</evidence>
<keyword evidence="6 9" id="KW-0820">tRNA-binding</keyword>
<evidence type="ECO:0000256" key="8">
    <source>
        <dbReference type="ARBA" id="ARBA00023242"/>
    </source>
</evidence>
<evidence type="ECO:0000313" key="13">
    <source>
        <dbReference type="EMBL" id="SCZ99618.1"/>
    </source>
</evidence>
<keyword evidence="5 9" id="KW-0963">Cytoplasm</keyword>
<accession>A0A2X0L559</accession>
<comment type="similarity">
    <text evidence="2 9">Belongs to the exportin family.</text>
</comment>
<feature type="region of interest" description="Disordered" evidence="10">
    <location>
        <begin position="820"/>
        <end position="841"/>
    </location>
</feature>
<name>A0A2X0L559_9BASI</name>
<dbReference type="Proteomes" id="UP000249723">
    <property type="component" value="Unassembled WGS sequence"/>
</dbReference>
<evidence type="ECO:0000256" key="2">
    <source>
        <dbReference type="ARBA" id="ARBA00009466"/>
    </source>
</evidence>
<dbReference type="PANTHER" id="PTHR15952">
    <property type="entry name" value="EXPORTIN-T/LOS1"/>
    <property type="match status" value="1"/>
</dbReference>
<reference evidence="14" key="1">
    <citation type="submission" date="2016-10" db="EMBL/GenBank/DDBJ databases">
        <authorList>
            <person name="Jeantristanb JTB J.-T."/>
            <person name="Ricardo R."/>
        </authorList>
    </citation>
    <scope>NUCLEOTIDE SEQUENCE [LARGE SCALE GENOMIC DNA]</scope>
</reference>
<dbReference type="InterPro" id="IPR045546">
    <property type="entry name" value="Exportin-T_C"/>
</dbReference>
<gene>
    <name evidence="13" type="ORF">BZ3500_MVSOF-1268-A1-R1_CHR3-1G06157</name>
</gene>
<dbReference type="GO" id="GO:0005737">
    <property type="term" value="C:cytoplasm"/>
    <property type="evidence" value="ECO:0007669"/>
    <property type="project" value="UniProtKB-SubCell"/>
</dbReference>
<dbReference type="SUPFAM" id="SSF48371">
    <property type="entry name" value="ARM repeat"/>
    <property type="match status" value="1"/>
</dbReference>
<evidence type="ECO:0000256" key="3">
    <source>
        <dbReference type="ARBA" id="ARBA00018928"/>
    </source>
</evidence>
<evidence type="ECO:0000256" key="10">
    <source>
        <dbReference type="SAM" id="MobiDB-lite"/>
    </source>
</evidence>
<dbReference type="InterPro" id="IPR016024">
    <property type="entry name" value="ARM-type_fold"/>
</dbReference>
<dbReference type="PANTHER" id="PTHR15952:SF11">
    <property type="entry name" value="EXPORTIN-T"/>
    <property type="match status" value="1"/>
</dbReference>
<feature type="compositionally biased region" description="Low complexity" evidence="10">
    <location>
        <begin position="822"/>
        <end position="841"/>
    </location>
</feature>
<evidence type="ECO:0000259" key="11">
    <source>
        <dbReference type="Pfam" id="PF08389"/>
    </source>
</evidence>
<evidence type="ECO:0000256" key="6">
    <source>
        <dbReference type="ARBA" id="ARBA00022555"/>
    </source>
</evidence>
<keyword evidence="7 9" id="KW-0694">RNA-binding</keyword>